<accession>A0A1B7MLX2</accession>
<sequence length="150" mass="16771">MFGGTRLTLTPHGVQVPVRESEDRTYTKFNIPATFLIFISDSDFPYCLGSVGSLFVGACKAEFAERARRSKIRRLRRLCNGTDSLNGGRSSEGTKNPHKRRMVDGSDGAKGREDWEDPGKSRGMDHRAPPRSSHQPQTVQKAVWHQPVMV</sequence>
<gene>
    <name evidence="2" type="ORF">K503DRAFT_513349</name>
</gene>
<feature type="compositionally biased region" description="Basic and acidic residues" evidence="1">
    <location>
        <begin position="102"/>
        <end position="128"/>
    </location>
</feature>
<keyword evidence="3" id="KW-1185">Reference proteome</keyword>
<proteinExistence type="predicted"/>
<dbReference type="AlphaFoldDB" id="A0A1B7MLX2"/>
<evidence type="ECO:0000313" key="3">
    <source>
        <dbReference type="Proteomes" id="UP000092154"/>
    </source>
</evidence>
<name>A0A1B7MLX2_9AGAM</name>
<dbReference type="EMBL" id="KV448741">
    <property type="protein sequence ID" value="OAX33596.1"/>
    <property type="molecule type" value="Genomic_DNA"/>
</dbReference>
<reference evidence="2 3" key="1">
    <citation type="submission" date="2016-06" db="EMBL/GenBank/DDBJ databases">
        <title>Comparative genomics of the ectomycorrhizal sister species Rhizopogon vinicolor and Rhizopogon vesiculosus (Basidiomycota: Boletales) reveals a divergence of the mating type B locus.</title>
        <authorList>
            <consortium name="DOE Joint Genome Institute"/>
            <person name="Mujic A.B."/>
            <person name="Kuo A."/>
            <person name="Tritt A."/>
            <person name="Lipzen A."/>
            <person name="Chen C."/>
            <person name="Johnson J."/>
            <person name="Sharma A."/>
            <person name="Barry K."/>
            <person name="Grigoriev I.V."/>
            <person name="Spatafora J.W."/>
        </authorList>
    </citation>
    <scope>NUCLEOTIDE SEQUENCE [LARGE SCALE GENOMIC DNA]</scope>
    <source>
        <strain evidence="2 3">AM-OR11-026</strain>
    </source>
</reference>
<feature type="region of interest" description="Disordered" evidence="1">
    <location>
        <begin position="79"/>
        <end position="150"/>
    </location>
</feature>
<dbReference type="Proteomes" id="UP000092154">
    <property type="component" value="Unassembled WGS sequence"/>
</dbReference>
<dbReference type="InParanoid" id="A0A1B7MLX2"/>
<evidence type="ECO:0000313" key="2">
    <source>
        <dbReference type="EMBL" id="OAX33596.1"/>
    </source>
</evidence>
<organism evidence="2 3">
    <name type="scientific">Rhizopogon vinicolor AM-OR11-026</name>
    <dbReference type="NCBI Taxonomy" id="1314800"/>
    <lineage>
        <taxon>Eukaryota</taxon>
        <taxon>Fungi</taxon>
        <taxon>Dikarya</taxon>
        <taxon>Basidiomycota</taxon>
        <taxon>Agaricomycotina</taxon>
        <taxon>Agaricomycetes</taxon>
        <taxon>Agaricomycetidae</taxon>
        <taxon>Boletales</taxon>
        <taxon>Suillineae</taxon>
        <taxon>Rhizopogonaceae</taxon>
        <taxon>Rhizopogon</taxon>
    </lineage>
</organism>
<evidence type="ECO:0000256" key="1">
    <source>
        <dbReference type="SAM" id="MobiDB-lite"/>
    </source>
</evidence>
<feature type="compositionally biased region" description="Polar residues" evidence="1">
    <location>
        <begin position="81"/>
        <end position="94"/>
    </location>
</feature>
<protein>
    <submittedName>
        <fullName evidence="2">Uncharacterized protein</fullName>
    </submittedName>
</protein>